<dbReference type="RefSeq" id="WP_149299398.1">
    <property type="nucleotide sequence ID" value="NZ_VTWH01000002.1"/>
</dbReference>
<dbReference type="AlphaFoldDB" id="A0A5B0DXZ1"/>
<dbReference type="Gene3D" id="3.50.50.60">
    <property type="entry name" value="FAD/NAD(P)-binding domain"/>
    <property type="match status" value="1"/>
</dbReference>
<dbReference type="InterPro" id="IPR036188">
    <property type="entry name" value="FAD/NAD-bd_sf"/>
</dbReference>
<name>A0A5B0DXZ1_9HYPH</name>
<evidence type="ECO:0000259" key="1">
    <source>
        <dbReference type="Pfam" id="PF13454"/>
    </source>
</evidence>
<evidence type="ECO:0000313" key="2">
    <source>
        <dbReference type="EMBL" id="KAA0970430.1"/>
    </source>
</evidence>
<dbReference type="InterPro" id="IPR038732">
    <property type="entry name" value="HpyO/CreE_NAD-binding"/>
</dbReference>
<dbReference type="Pfam" id="PF13454">
    <property type="entry name" value="NAD_binding_9"/>
    <property type="match status" value="1"/>
</dbReference>
<feature type="domain" description="FAD-dependent urate hydroxylase HpyO/Asp monooxygenase CreE-like FAD/NAD(P)-binding" evidence="1">
    <location>
        <begin position="8"/>
        <end position="158"/>
    </location>
</feature>
<sequence length="444" mass="48422">MNRPRILIAGGGATGVILARQLLSIPHKQFKVTIVEPREELGSGIAYSTNEPLHLLNTRVSVMSALHDKPDDFQAWLGTSGLGRDHDCDDARSFAPRMLYRLYLQSLLAPWLESSGDGRLQIIQDRCVHMSAIKAGVVATMASGRTELATLGVLATGHALAEPEATQIGLSPQADVLIIGTGLSMVDEVISLRKAGHTGKITALSRRGLLPRPHRLTTPVKLDLADIPLGAGVPFLLHWLRQTIRWTEAKGGDWRDVLDGLRPFNMAIWQALPQQSRASFVRHARTLWEVHRHRLPPKSDAIIRQAQADGQLTIIRGRVMGVDKVGDQYQVTIKTRGNESRRIFGRVIDCMGIIRDLRALAGNLPAALVEDGTARMDPLAIGLDIAPNCAIIARSGVISEQIFAAGPLTRAGLWEITAIPDIRQQCASLAQTLAEKLENIPQNA</sequence>
<dbReference type="PANTHER" id="PTHR40254">
    <property type="entry name" value="BLR0577 PROTEIN"/>
    <property type="match status" value="1"/>
</dbReference>
<dbReference type="InterPro" id="IPR052189">
    <property type="entry name" value="L-asp_N-monooxygenase_NS-form"/>
</dbReference>
<dbReference type="EMBL" id="VTWH01000002">
    <property type="protein sequence ID" value="KAA0970430.1"/>
    <property type="molecule type" value="Genomic_DNA"/>
</dbReference>
<dbReference type="SUPFAM" id="SSF51905">
    <property type="entry name" value="FAD/NAD(P)-binding domain"/>
    <property type="match status" value="1"/>
</dbReference>
<proteinExistence type="predicted"/>
<accession>A0A5B0DXZ1</accession>
<gene>
    <name evidence="2" type="ORF">FPY71_07900</name>
</gene>
<organism evidence="2 3">
    <name type="scientific">Aureimonas fodinaquatilis</name>
    <dbReference type="NCBI Taxonomy" id="2565783"/>
    <lineage>
        <taxon>Bacteria</taxon>
        <taxon>Pseudomonadati</taxon>
        <taxon>Pseudomonadota</taxon>
        <taxon>Alphaproteobacteria</taxon>
        <taxon>Hyphomicrobiales</taxon>
        <taxon>Aurantimonadaceae</taxon>
        <taxon>Aureimonas</taxon>
    </lineage>
</organism>
<dbReference type="PANTHER" id="PTHR40254:SF1">
    <property type="entry name" value="BLR0577 PROTEIN"/>
    <property type="match status" value="1"/>
</dbReference>
<reference evidence="2 3" key="1">
    <citation type="submission" date="2019-08" db="EMBL/GenBank/DDBJ databases">
        <title>Aureimonas fodiniaquatilis sp. nov., isolated from a coal mine wastewater.</title>
        <authorList>
            <person name="Kim W."/>
        </authorList>
    </citation>
    <scope>NUCLEOTIDE SEQUENCE [LARGE SCALE GENOMIC DNA]</scope>
    <source>
        <strain evidence="2 3">CAU 1482</strain>
    </source>
</reference>
<evidence type="ECO:0000313" key="3">
    <source>
        <dbReference type="Proteomes" id="UP000324738"/>
    </source>
</evidence>
<dbReference type="Proteomes" id="UP000324738">
    <property type="component" value="Unassembled WGS sequence"/>
</dbReference>
<comment type="caution">
    <text evidence="2">The sequence shown here is derived from an EMBL/GenBank/DDBJ whole genome shotgun (WGS) entry which is preliminary data.</text>
</comment>
<dbReference type="OrthoDB" id="101972at2"/>
<keyword evidence="3" id="KW-1185">Reference proteome</keyword>
<protein>
    <submittedName>
        <fullName evidence="2">FAD-dependent oxidoreductase</fullName>
    </submittedName>
</protein>